<dbReference type="RefSeq" id="WP_379866334.1">
    <property type="nucleotide sequence ID" value="NZ_JBHTBW010000050.1"/>
</dbReference>
<keyword evidence="3 5" id="KW-1133">Transmembrane helix</keyword>
<sequence>MLLSGKLNKIRTFALLLIFVGIGVMYIGFLFKSLMALFFILGILFVLTSVGIYFWIGILSTQAPQVTCPVCGRYTKVLGKRDQCMHCKAVLSIDPKDAPAPPNTDAKSSE</sequence>
<evidence type="ECO:0000313" key="6">
    <source>
        <dbReference type="EMBL" id="MFC7442449.1"/>
    </source>
</evidence>
<evidence type="ECO:0000256" key="2">
    <source>
        <dbReference type="ARBA" id="ARBA00022692"/>
    </source>
</evidence>
<evidence type="ECO:0000256" key="1">
    <source>
        <dbReference type="ARBA" id="ARBA00022475"/>
    </source>
</evidence>
<keyword evidence="1" id="KW-1003">Cell membrane</keyword>
<protein>
    <submittedName>
        <fullName evidence="6">DUF2614 family zinc ribbon-containing protein</fullName>
    </submittedName>
</protein>
<keyword evidence="2 5" id="KW-0812">Transmembrane</keyword>
<dbReference type="NCBIfam" id="NF002796">
    <property type="entry name" value="PRK02935.1"/>
    <property type="match status" value="1"/>
</dbReference>
<evidence type="ECO:0000313" key="7">
    <source>
        <dbReference type="Proteomes" id="UP001596500"/>
    </source>
</evidence>
<keyword evidence="4 5" id="KW-0472">Membrane</keyword>
<evidence type="ECO:0000256" key="4">
    <source>
        <dbReference type="ARBA" id="ARBA00023136"/>
    </source>
</evidence>
<evidence type="ECO:0000256" key="5">
    <source>
        <dbReference type="SAM" id="Phobius"/>
    </source>
</evidence>
<feature type="transmembrane region" description="Helical" evidence="5">
    <location>
        <begin position="37"/>
        <end position="56"/>
    </location>
</feature>
<dbReference type="Proteomes" id="UP001596500">
    <property type="component" value="Unassembled WGS sequence"/>
</dbReference>
<evidence type="ECO:0000256" key="3">
    <source>
        <dbReference type="ARBA" id="ARBA00022989"/>
    </source>
</evidence>
<gene>
    <name evidence="6" type="ORF">ACFQNG_15275</name>
</gene>
<keyword evidence="7" id="KW-1185">Reference proteome</keyword>
<proteinExistence type="predicted"/>
<dbReference type="InterPro" id="IPR020912">
    <property type="entry name" value="UPF0295"/>
</dbReference>
<organism evidence="6 7">
    <name type="scientific">Laceyella putida</name>
    <dbReference type="NCBI Taxonomy" id="110101"/>
    <lineage>
        <taxon>Bacteria</taxon>
        <taxon>Bacillati</taxon>
        <taxon>Bacillota</taxon>
        <taxon>Bacilli</taxon>
        <taxon>Bacillales</taxon>
        <taxon>Thermoactinomycetaceae</taxon>
        <taxon>Laceyella</taxon>
    </lineage>
</organism>
<dbReference type="Pfam" id="PF11023">
    <property type="entry name" value="DUF2614"/>
    <property type="match status" value="1"/>
</dbReference>
<name>A0ABW2RNK8_9BACL</name>
<feature type="transmembrane region" description="Helical" evidence="5">
    <location>
        <begin position="12"/>
        <end position="31"/>
    </location>
</feature>
<accession>A0ABW2RNK8</accession>
<comment type="caution">
    <text evidence="6">The sequence shown here is derived from an EMBL/GenBank/DDBJ whole genome shotgun (WGS) entry which is preliminary data.</text>
</comment>
<reference evidence="7" key="1">
    <citation type="journal article" date="2019" name="Int. J. Syst. Evol. Microbiol.">
        <title>The Global Catalogue of Microorganisms (GCM) 10K type strain sequencing project: providing services to taxonomists for standard genome sequencing and annotation.</title>
        <authorList>
            <consortium name="The Broad Institute Genomics Platform"/>
            <consortium name="The Broad Institute Genome Sequencing Center for Infectious Disease"/>
            <person name="Wu L."/>
            <person name="Ma J."/>
        </authorList>
    </citation>
    <scope>NUCLEOTIDE SEQUENCE [LARGE SCALE GENOMIC DNA]</scope>
    <source>
        <strain evidence="7">CGMCC 1.12942</strain>
    </source>
</reference>
<dbReference type="EMBL" id="JBHTBW010000050">
    <property type="protein sequence ID" value="MFC7442449.1"/>
    <property type="molecule type" value="Genomic_DNA"/>
</dbReference>